<organism evidence="5 6">
    <name type="scientific">Prunus mume</name>
    <name type="common">Japanese apricot</name>
    <name type="synonym">Armeniaca mume</name>
    <dbReference type="NCBI Taxonomy" id="102107"/>
    <lineage>
        <taxon>Eukaryota</taxon>
        <taxon>Viridiplantae</taxon>
        <taxon>Streptophyta</taxon>
        <taxon>Embryophyta</taxon>
        <taxon>Tracheophyta</taxon>
        <taxon>Spermatophyta</taxon>
        <taxon>Magnoliopsida</taxon>
        <taxon>eudicotyledons</taxon>
        <taxon>Gunneridae</taxon>
        <taxon>Pentapetalae</taxon>
        <taxon>rosids</taxon>
        <taxon>fabids</taxon>
        <taxon>Rosales</taxon>
        <taxon>Rosaceae</taxon>
        <taxon>Amygdaloideae</taxon>
        <taxon>Amygdaleae</taxon>
        <taxon>Prunus</taxon>
    </lineage>
</organism>
<evidence type="ECO:0000256" key="1">
    <source>
        <dbReference type="ARBA" id="ARBA00022737"/>
    </source>
</evidence>
<keyword evidence="5" id="KW-1185">Reference proteome</keyword>
<name>A0ABM0NEM0_PRUMU</name>
<dbReference type="GeneID" id="103323424"/>
<dbReference type="InterPro" id="IPR042197">
    <property type="entry name" value="Apaf_helical"/>
</dbReference>
<dbReference type="RefSeq" id="XP_008223642.1">
    <property type="nucleotide sequence ID" value="XM_008225420.2"/>
</dbReference>
<proteinExistence type="predicted"/>
<dbReference type="SUPFAM" id="SSF52540">
    <property type="entry name" value="P-loop containing nucleoside triphosphate hydrolases"/>
    <property type="match status" value="1"/>
</dbReference>
<evidence type="ECO:0000259" key="4">
    <source>
        <dbReference type="Pfam" id="PF23559"/>
    </source>
</evidence>
<dbReference type="PANTHER" id="PTHR23155:SF1139">
    <property type="entry name" value="CC-NBS-LRR RESISTANCE PROTEIN"/>
    <property type="match status" value="1"/>
</dbReference>
<sequence>MAIVGMAGLGKTTLAKLIYHEYEIGRHFHEKIWICVSTPFKVNTILSGILEKLKPEKARIRGKATICENLQEHLKGKRYLLVLDDVWNDDPQKWDNLISCLSNVQDTKGSNIVVTTRSVSVASIVQTLPRHDLRKLSNEECWLILKDKAFPDGSSPLTNDEGRIARGIAKKCVGVPLVAKVLGNMMRSKKRDGWCSIQECNIWDLPEGGERILSVLKLSFDQLKSSSMKQCFAYCSMFSKDFKIQKDDLIQLWMAQGLLRPFTSKSNLEIEDIGDKYFRILSKNSFFQDVTKDDHDIITECKMHHLFHDLAKHISESMSKDFNQTRHMA</sequence>
<dbReference type="PANTHER" id="PTHR23155">
    <property type="entry name" value="DISEASE RESISTANCE PROTEIN RP"/>
    <property type="match status" value="1"/>
</dbReference>
<feature type="domain" description="NB-ARC" evidence="3">
    <location>
        <begin position="1"/>
        <end position="152"/>
    </location>
</feature>
<dbReference type="Pfam" id="PF23559">
    <property type="entry name" value="WHD_DRP"/>
    <property type="match status" value="1"/>
</dbReference>
<keyword evidence="1" id="KW-0677">Repeat</keyword>
<evidence type="ECO:0000313" key="5">
    <source>
        <dbReference type="Proteomes" id="UP000694861"/>
    </source>
</evidence>
<dbReference type="InterPro" id="IPR027417">
    <property type="entry name" value="P-loop_NTPase"/>
</dbReference>
<reference evidence="6" key="2">
    <citation type="submission" date="2025-08" db="UniProtKB">
        <authorList>
            <consortium name="RefSeq"/>
        </authorList>
    </citation>
    <scope>IDENTIFICATION</scope>
</reference>
<protein>
    <submittedName>
        <fullName evidence="6">Disease resistance protein RGA2-like</fullName>
    </submittedName>
</protein>
<keyword evidence="2" id="KW-0611">Plant defense</keyword>
<evidence type="ECO:0000259" key="3">
    <source>
        <dbReference type="Pfam" id="PF00931"/>
    </source>
</evidence>
<evidence type="ECO:0000313" key="6">
    <source>
        <dbReference type="RefSeq" id="XP_008223642.1"/>
    </source>
</evidence>
<dbReference type="InterPro" id="IPR036388">
    <property type="entry name" value="WH-like_DNA-bd_sf"/>
</dbReference>
<dbReference type="Gene3D" id="1.10.10.10">
    <property type="entry name" value="Winged helix-like DNA-binding domain superfamily/Winged helix DNA-binding domain"/>
    <property type="match status" value="1"/>
</dbReference>
<dbReference type="InterPro" id="IPR044974">
    <property type="entry name" value="Disease_R_plants"/>
</dbReference>
<evidence type="ECO:0000256" key="2">
    <source>
        <dbReference type="ARBA" id="ARBA00022821"/>
    </source>
</evidence>
<dbReference type="Pfam" id="PF00931">
    <property type="entry name" value="NB-ARC"/>
    <property type="match status" value="1"/>
</dbReference>
<gene>
    <name evidence="6" type="primary">LOC103323424</name>
</gene>
<accession>A0ABM0NEM0</accession>
<dbReference type="InterPro" id="IPR058922">
    <property type="entry name" value="WHD_DRP"/>
</dbReference>
<dbReference type="InterPro" id="IPR002182">
    <property type="entry name" value="NB-ARC"/>
</dbReference>
<dbReference type="Gene3D" id="1.10.8.430">
    <property type="entry name" value="Helical domain of apoptotic protease-activating factors"/>
    <property type="match status" value="1"/>
</dbReference>
<reference evidence="5" key="1">
    <citation type="journal article" date="2012" name="Nat. Commun.">
        <title>The genome of Prunus mume.</title>
        <authorList>
            <person name="Zhang Q."/>
            <person name="Chen W."/>
            <person name="Sun L."/>
            <person name="Zhao F."/>
            <person name="Huang B."/>
            <person name="Yang W."/>
            <person name="Tao Y."/>
            <person name="Wang J."/>
            <person name="Yuan Z."/>
            <person name="Fan G."/>
            <person name="Xing Z."/>
            <person name="Han C."/>
            <person name="Pan H."/>
            <person name="Zhong X."/>
            <person name="Shi W."/>
            <person name="Liang X."/>
            <person name="Du D."/>
            <person name="Sun F."/>
            <person name="Xu Z."/>
            <person name="Hao R."/>
            <person name="Lv T."/>
            <person name="Lv Y."/>
            <person name="Zheng Z."/>
            <person name="Sun M."/>
            <person name="Luo L."/>
            <person name="Cai M."/>
            <person name="Gao Y."/>
            <person name="Wang J."/>
            <person name="Yin Y."/>
            <person name="Xu X."/>
            <person name="Cheng T."/>
            <person name="Wang J."/>
        </authorList>
    </citation>
    <scope>NUCLEOTIDE SEQUENCE [LARGE SCALE GENOMIC DNA]</scope>
</reference>
<dbReference type="Proteomes" id="UP000694861">
    <property type="component" value="Linkage group LG2"/>
</dbReference>
<dbReference type="PRINTS" id="PR00364">
    <property type="entry name" value="DISEASERSIST"/>
</dbReference>
<feature type="domain" description="Disease resistance protein winged helix" evidence="4">
    <location>
        <begin position="237"/>
        <end position="311"/>
    </location>
</feature>
<dbReference type="Gene3D" id="3.40.50.300">
    <property type="entry name" value="P-loop containing nucleotide triphosphate hydrolases"/>
    <property type="match status" value="1"/>
</dbReference>